<dbReference type="EMBL" id="UOGL01000610">
    <property type="protein sequence ID" value="VAX42020.1"/>
    <property type="molecule type" value="Genomic_DNA"/>
</dbReference>
<gene>
    <name evidence="4" type="ORF">MNBD_PLANCTO02-1863</name>
</gene>
<evidence type="ECO:0000256" key="1">
    <source>
        <dbReference type="SAM" id="Phobius"/>
    </source>
</evidence>
<dbReference type="Pfam" id="PF09977">
    <property type="entry name" value="Tad_C"/>
    <property type="match status" value="1"/>
</dbReference>
<protein>
    <submittedName>
        <fullName evidence="4">Uncharacterized protein</fullName>
    </submittedName>
</protein>
<evidence type="ECO:0000259" key="3">
    <source>
        <dbReference type="Pfam" id="PF13400"/>
    </source>
</evidence>
<dbReference type="Pfam" id="PF13400">
    <property type="entry name" value="Tad"/>
    <property type="match status" value="1"/>
</dbReference>
<sequence>MNLKKKQQRLTAKKKRKGAILVLAAMVLVMVFSFVAFTIDTGYMTVVKTELQATADAAAMGSISEMKDGNAAVRAMAQKIGLANTAGGKPINIDNVDIQLGIYDMNAKTFTVSVNGANAVKVIARVKNEKFFFAPIMSKKDFNMSTTAISMLNPRDIIFAIDLSGSMNDDTEPCWSTDIINSTFASQGYPTVANDLMTDIFTDFGYGTYPGTYNYLGSPLGITADKYAYAEMTKDNGVLTPSYIPSVYRINNNDSESTRKTKAYKWIIDYQIAVAMPNAKP</sequence>
<dbReference type="InterPro" id="IPR028087">
    <property type="entry name" value="Tad_N"/>
</dbReference>
<feature type="domain" description="Putative Flp pilus-assembly TadG-like N-terminal" evidence="3">
    <location>
        <begin position="18"/>
        <end position="59"/>
    </location>
</feature>
<accession>A0A3B1E165</accession>
<keyword evidence="1" id="KW-1133">Transmembrane helix</keyword>
<organism evidence="4">
    <name type="scientific">hydrothermal vent metagenome</name>
    <dbReference type="NCBI Taxonomy" id="652676"/>
    <lineage>
        <taxon>unclassified sequences</taxon>
        <taxon>metagenomes</taxon>
        <taxon>ecological metagenomes</taxon>
    </lineage>
</organism>
<evidence type="ECO:0000259" key="2">
    <source>
        <dbReference type="Pfam" id="PF09977"/>
    </source>
</evidence>
<evidence type="ECO:0000313" key="4">
    <source>
        <dbReference type="EMBL" id="VAX42020.1"/>
    </source>
</evidence>
<dbReference type="InterPro" id="IPR018705">
    <property type="entry name" value="DUF2134_membrane"/>
</dbReference>
<feature type="domain" description="DUF2134" evidence="2">
    <location>
        <begin position="63"/>
        <end position="149"/>
    </location>
</feature>
<keyword evidence="1" id="KW-0472">Membrane</keyword>
<feature type="transmembrane region" description="Helical" evidence="1">
    <location>
        <begin position="20"/>
        <end position="39"/>
    </location>
</feature>
<reference evidence="4" key="1">
    <citation type="submission" date="2018-06" db="EMBL/GenBank/DDBJ databases">
        <authorList>
            <person name="Zhirakovskaya E."/>
        </authorList>
    </citation>
    <scope>NUCLEOTIDE SEQUENCE</scope>
</reference>
<keyword evidence="1" id="KW-0812">Transmembrane</keyword>
<dbReference type="AlphaFoldDB" id="A0A3B1E165"/>
<name>A0A3B1E165_9ZZZZ</name>
<proteinExistence type="predicted"/>
<feature type="non-terminal residue" evidence="4">
    <location>
        <position position="281"/>
    </location>
</feature>